<dbReference type="Proteomes" id="UP000224386">
    <property type="component" value="Unassembled WGS sequence"/>
</dbReference>
<comment type="caution">
    <text evidence="3">The sequence shown here is derived from an EMBL/GenBank/DDBJ whole genome shotgun (WGS) entry which is preliminary data.</text>
</comment>
<reference evidence="2 5" key="2">
    <citation type="submission" date="2019-10" db="EMBL/GenBank/DDBJ databases">
        <title>Bacillus from the desert of Cuatro Cinegas, Coahuila.</title>
        <authorList>
            <person name="Olmedo-Alvarez G."/>
            <person name="Saldana S."/>
            <person name="Barcelo D."/>
        </authorList>
    </citation>
    <scope>NUCLEOTIDE SEQUENCE [LARGE SCALE GENOMIC DNA]</scope>
    <source>
        <strain evidence="2 5">CH316_11T</strain>
    </source>
</reference>
<accession>A0A2B2LZ76</accession>
<organism evidence="3 4">
    <name type="scientific">Bacillus cereus</name>
    <dbReference type="NCBI Taxonomy" id="1396"/>
    <lineage>
        <taxon>Bacteria</taxon>
        <taxon>Bacillati</taxon>
        <taxon>Bacillota</taxon>
        <taxon>Bacilli</taxon>
        <taxon>Bacillales</taxon>
        <taxon>Bacillaceae</taxon>
        <taxon>Bacillus</taxon>
        <taxon>Bacillus cereus group</taxon>
    </lineage>
</organism>
<dbReference type="EMBL" id="NVAP01000019">
    <property type="protein sequence ID" value="PFQ47806.1"/>
    <property type="molecule type" value="Genomic_DNA"/>
</dbReference>
<dbReference type="RefSeq" id="WP_001060156.1">
    <property type="nucleotide sequence ID" value="NZ_CP063160.1"/>
</dbReference>
<evidence type="ECO:0000313" key="3">
    <source>
        <dbReference type="EMBL" id="PFQ47806.1"/>
    </source>
</evidence>
<dbReference type="InterPro" id="IPR054612">
    <property type="entry name" value="Phage_capsid-like_C"/>
</dbReference>
<name>A0A2B2LZ76_BACCE</name>
<feature type="domain" description="Phage capsid-like C-terminal" evidence="1">
    <location>
        <begin position="179"/>
        <end position="307"/>
    </location>
</feature>
<sequence length="326" mass="36882">MNNKELLARIERIEKSTMTTGGMKAGLLYPEQSKEFFRMVFDATPFSQLHRKEIRKAKKGELDKIAIGGRILRRKMENSDDGYRAGVETSKVEYDTVSIRLPWEITEELLRENIEGEGYEDTVMTLMSTQLGIDLEDLHWNGDVTSEDPFLQINDGWLKQIKQSSKSHIVDHFKLVTGTGDAEASAGFSKDSIFNLSKAMPNKYKNEGLKWIMSPARREKWIEYLTTRSTGLGDAALLGTGDQVNKPLGYEIVTVPSIQDDVIIFADPKNFIAVNTYDTRVRKTVEGKSAVMEDKRFYVIHLDDDAVIQEMDAVAILTNIPDKFGN</sequence>
<proteinExistence type="predicted"/>
<reference evidence="3 4" key="1">
    <citation type="submission" date="2017-09" db="EMBL/GenBank/DDBJ databases">
        <title>Large-scale bioinformatics analysis of Bacillus genomes uncovers conserved roles of natural products in bacterial physiology.</title>
        <authorList>
            <consortium name="Agbiome Team Llc"/>
            <person name="Bleich R.M."/>
            <person name="Grubbs K.J."/>
            <person name="Santa Maria K.C."/>
            <person name="Allen S.E."/>
            <person name="Farag S."/>
            <person name="Shank E.A."/>
            <person name="Bowers A."/>
        </authorList>
    </citation>
    <scope>NUCLEOTIDE SEQUENCE [LARGE SCALE GENOMIC DNA]</scope>
    <source>
        <strain evidence="3 4">AFS070861</strain>
    </source>
</reference>
<evidence type="ECO:0000313" key="5">
    <source>
        <dbReference type="Proteomes" id="UP000461739"/>
    </source>
</evidence>
<protein>
    <submittedName>
        <fullName evidence="3">Major capsid protein</fullName>
    </submittedName>
</protein>
<evidence type="ECO:0000313" key="2">
    <source>
        <dbReference type="EMBL" id="KAB2447064.1"/>
    </source>
</evidence>
<dbReference type="Pfam" id="PF05065">
    <property type="entry name" value="Phage_capsid"/>
    <property type="match status" value="1"/>
</dbReference>
<dbReference type="EMBL" id="WBPI01000023">
    <property type="protein sequence ID" value="KAB2447064.1"/>
    <property type="molecule type" value="Genomic_DNA"/>
</dbReference>
<gene>
    <name evidence="3" type="ORF">COK05_08660</name>
    <name evidence="2" type="ORF">F8165_26265</name>
</gene>
<dbReference type="Proteomes" id="UP000461739">
    <property type="component" value="Unassembled WGS sequence"/>
</dbReference>
<dbReference type="AlphaFoldDB" id="A0A2B2LZ76"/>
<evidence type="ECO:0000259" key="1">
    <source>
        <dbReference type="Pfam" id="PF05065"/>
    </source>
</evidence>
<evidence type="ECO:0000313" key="4">
    <source>
        <dbReference type="Proteomes" id="UP000224386"/>
    </source>
</evidence>